<dbReference type="PANTHER" id="PTHR30613">
    <property type="entry name" value="UNCHARACTERIZED PROTEIN YBIU-RELATED"/>
    <property type="match status" value="1"/>
</dbReference>
<evidence type="ECO:0000313" key="3">
    <source>
        <dbReference type="Proteomes" id="UP000010091"/>
    </source>
</evidence>
<dbReference type="KEGG" id="cng:CNAG_02016"/>
<gene>
    <name evidence="2" type="ORF">CNAG_02016</name>
</gene>
<dbReference type="GeneID" id="23885676"/>
<dbReference type="SUPFAM" id="SSF51197">
    <property type="entry name" value="Clavaminate synthase-like"/>
    <property type="match status" value="1"/>
</dbReference>
<dbReference type="PANTHER" id="PTHR30613:SF1">
    <property type="entry name" value="DUF1479 DOMAIN PROTEIN (AFU_ORTHOLOGUE AFUA_5G09280)"/>
    <property type="match status" value="1"/>
</dbReference>
<accession>J9VUR1</accession>
<dbReference type="InterPro" id="IPR010856">
    <property type="entry name" value="Gig2-like"/>
</dbReference>
<evidence type="ECO:0008006" key="4">
    <source>
        <dbReference type="Google" id="ProtNLM"/>
    </source>
</evidence>
<proteinExistence type="predicted"/>
<dbReference type="EMBL" id="CP003830">
    <property type="protein sequence ID" value="AFR98212.1"/>
    <property type="molecule type" value="Genomic_DNA"/>
</dbReference>
<dbReference type="HOGENOM" id="CLU_011148_0_0_1"/>
<dbReference type="Pfam" id="PF07350">
    <property type="entry name" value="Gig2-like"/>
    <property type="match status" value="2"/>
</dbReference>
<dbReference type="Proteomes" id="UP000010091">
    <property type="component" value="Chromosome 11"/>
</dbReference>
<keyword evidence="3" id="KW-1185">Reference proteome</keyword>
<organism evidence="2 3">
    <name type="scientific">Cryptococcus neoformans (strain H99 / ATCC 208821 / CBS 10515 / FGSC 9487)</name>
    <name type="common">Cryptococcus neoformans var. grubii serotype A</name>
    <dbReference type="NCBI Taxonomy" id="235443"/>
    <lineage>
        <taxon>Eukaryota</taxon>
        <taxon>Fungi</taxon>
        <taxon>Dikarya</taxon>
        <taxon>Basidiomycota</taxon>
        <taxon>Agaricomycotina</taxon>
        <taxon>Tremellomycetes</taxon>
        <taxon>Tremellales</taxon>
        <taxon>Cryptococcaceae</taxon>
        <taxon>Cryptococcus</taxon>
        <taxon>Cryptococcus neoformans species complex</taxon>
    </lineage>
</organism>
<dbReference type="InterPro" id="IPR027443">
    <property type="entry name" value="IPNS-like_sf"/>
</dbReference>
<dbReference type="Gene3D" id="2.60.120.330">
    <property type="entry name" value="B-lactam Antibiotic, Isopenicillin N Synthase, Chain"/>
    <property type="match status" value="1"/>
</dbReference>
<dbReference type="OrthoDB" id="8249012at2759"/>
<sequence>MTFTRAALVKDSCRVCPTYISGRCLGKVSGSASAPARRPLATEANTLLRKDKREGDISSVFTSFSGRKAVPLPPRFLDLKKNLTAGFEEQIQKSWDDLTEVLKQRTEEVAAKRESIIPQVKFSDIAAGTVPDAAIKALRDTGVVVIRGVMPKSETEGVAEGRPPVLWNSSHDGVPCSRREESCVRVILDMLATQAWMNQRYHADPKQQVDLSIPLSYCDRVQIRPPGDTQFALSPHVDGGGVERWEDKAYNHVYRKIFEGKWREYDPWDLSGRLEANMNMYNGPGGCSVFRTFQGWLGLSEHGPQQGTLVVHPILGPSTSYWMLRPFFKPTVKGSLDGWKFSLDDNDGNIFLHGANPGTAQEHNPDLHPHLHLAETMIPYPTVEPGDTVFWSADTIHGTENNNTGDVDACVFYIPSVPTTPNNVQYIAQQRDAFLHGVPPPDFPGGAGESQFSDRATPKDIQSEAGKFAMGLKPLDASKGVLAKSVNSILGYA</sequence>
<protein>
    <recommendedName>
        <fullName evidence="4">DUF1479 domain protein</fullName>
    </recommendedName>
</protein>
<dbReference type="AlphaFoldDB" id="J9VUR1"/>
<evidence type="ECO:0000256" key="1">
    <source>
        <dbReference type="SAM" id="MobiDB-lite"/>
    </source>
</evidence>
<reference evidence="2 3" key="1">
    <citation type="journal article" date="2014" name="PLoS Genet.">
        <title>Analysis of the genome and transcriptome of Cryptococcus neoformans var. grubii reveals complex RNA expression and microevolution leading to virulence attenuation.</title>
        <authorList>
            <person name="Janbon G."/>
            <person name="Ormerod K.L."/>
            <person name="Paulet D."/>
            <person name="Byrnes E.J.III."/>
            <person name="Yadav V."/>
            <person name="Chatterjee G."/>
            <person name="Mullapudi N."/>
            <person name="Hon C.C."/>
            <person name="Billmyre R.B."/>
            <person name="Brunel F."/>
            <person name="Bahn Y.S."/>
            <person name="Chen W."/>
            <person name="Chen Y."/>
            <person name="Chow E.W."/>
            <person name="Coppee J.Y."/>
            <person name="Floyd-Averette A."/>
            <person name="Gaillardin C."/>
            <person name="Gerik K.J."/>
            <person name="Goldberg J."/>
            <person name="Gonzalez-Hilarion S."/>
            <person name="Gujja S."/>
            <person name="Hamlin J.L."/>
            <person name="Hsueh Y.P."/>
            <person name="Ianiri G."/>
            <person name="Jones S."/>
            <person name="Kodira C.D."/>
            <person name="Kozubowski L."/>
            <person name="Lam W."/>
            <person name="Marra M."/>
            <person name="Mesner L.D."/>
            <person name="Mieczkowski P.A."/>
            <person name="Moyrand F."/>
            <person name="Nielsen K."/>
            <person name="Proux C."/>
            <person name="Rossignol T."/>
            <person name="Schein J.E."/>
            <person name="Sun S."/>
            <person name="Wollschlaeger C."/>
            <person name="Wood I.A."/>
            <person name="Zeng Q."/>
            <person name="Neuveglise C."/>
            <person name="Newlon C.S."/>
            <person name="Perfect J.R."/>
            <person name="Lodge J.K."/>
            <person name="Idnurm A."/>
            <person name="Stajich J.E."/>
            <person name="Kronstad J.W."/>
            <person name="Sanyal K."/>
            <person name="Heitman J."/>
            <person name="Fraser J.A."/>
            <person name="Cuomo C.A."/>
            <person name="Dietrich F.S."/>
        </authorList>
    </citation>
    <scope>NUCLEOTIDE SEQUENCE [LARGE SCALE GENOMIC DNA]</scope>
    <source>
        <strain evidence="3">H99 / ATCC 208821 / CBS 10515 / FGSC 9487</strain>
    </source>
</reference>
<evidence type="ECO:0000313" key="2">
    <source>
        <dbReference type="EMBL" id="AFR98212.1"/>
    </source>
</evidence>
<feature type="region of interest" description="Disordered" evidence="1">
    <location>
        <begin position="439"/>
        <end position="458"/>
    </location>
</feature>
<name>J9VUR1_CRYN9</name>
<dbReference type="RefSeq" id="XP_012052908.1">
    <property type="nucleotide sequence ID" value="XM_012197518.1"/>
</dbReference>
<dbReference type="VEuPathDB" id="FungiDB:CNAG_02016"/>